<accession>A0A9P4LN45</accession>
<dbReference type="AlphaFoldDB" id="A0A9P4LN45"/>
<dbReference type="InterPro" id="IPR007219">
    <property type="entry name" value="XnlR_reg_dom"/>
</dbReference>
<proteinExistence type="predicted"/>
<evidence type="ECO:0000256" key="1">
    <source>
        <dbReference type="ARBA" id="ARBA00023015"/>
    </source>
</evidence>
<feature type="region of interest" description="Disordered" evidence="4">
    <location>
        <begin position="687"/>
        <end position="708"/>
    </location>
</feature>
<feature type="compositionally biased region" description="Low complexity" evidence="4">
    <location>
        <begin position="86"/>
        <end position="101"/>
    </location>
</feature>
<keyword evidence="3" id="KW-0539">Nucleus</keyword>
<dbReference type="GO" id="GO:0003677">
    <property type="term" value="F:DNA binding"/>
    <property type="evidence" value="ECO:0007669"/>
    <property type="project" value="InterPro"/>
</dbReference>
<dbReference type="CDD" id="cd12148">
    <property type="entry name" value="fungal_TF_MHR"/>
    <property type="match status" value="1"/>
</dbReference>
<keyword evidence="2" id="KW-0804">Transcription</keyword>
<gene>
    <name evidence="6" type="ORF">EK21DRAFT_65677</name>
</gene>
<evidence type="ECO:0000256" key="4">
    <source>
        <dbReference type="SAM" id="MobiDB-lite"/>
    </source>
</evidence>
<dbReference type="PANTHER" id="PTHR47424:SF6">
    <property type="entry name" value="PROLINE UTILIZATION TRANS-ACTIVATOR"/>
    <property type="match status" value="1"/>
</dbReference>
<feature type="region of interest" description="Disordered" evidence="4">
    <location>
        <begin position="119"/>
        <end position="146"/>
    </location>
</feature>
<name>A0A9P4LN45_9PLEO</name>
<feature type="region of interest" description="Disordered" evidence="4">
    <location>
        <begin position="191"/>
        <end position="249"/>
    </location>
</feature>
<feature type="compositionally biased region" description="Polar residues" evidence="4">
    <location>
        <begin position="119"/>
        <end position="145"/>
    </location>
</feature>
<dbReference type="InterPro" id="IPR051127">
    <property type="entry name" value="Fungal_SecMet_Regulators"/>
</dbReference>
<feature type="region of interest" description="Disordered" evidence="4">
    <location>
        <begin position="73"/>
        <end position="105"/>
    </location>
</feature>
<evidence type="ECO:0000259" key="5">
    <source>
        <dbReference type="SMART" id="SM00906"/>
    </source>
</evidence>
<evidence type="ECO:0000313" key="7">
    <source>
        <dbReference type="Proteomes" id="UP000799777"/>
    </source>
</evidence>
<dbReference type="SMART" id="SM00906">
    <property type="entry name" value="Fungal_trans"/>
    <property type="match status" value="1"/>
</dbReference>
<dbReference type="GO" id="GO:0008270">
    <property type="term" value="F:zinc ion binding"/>
    <property type="evidence" value="ECO:0007669"/>
    <property type="project" value="InterPro"/>
</dbReference>
<keyword evidence="1" id="KW-0805">Transcription regulation</keyword>
<dbReference type="Proteomes" id="UP000799777">
    <property type="component" value="Unassembled WGS sequence"/>
</dbReference>
<comment type="caution">
    <text evidence="6">The sequence shown here is derived from an EMBL/GenBank/DDBJ whole genome shotgun (WGS) entry which is preliminary data.</text>
</comment>
<evidence type="ECO:0000313" key="6">
    <source>
        <dbReference type="EMBL" id="KAF2030332.1"/>
    </source>
</evidence>
<dbReference type="PANTHER" id="PTHR47424">
    <property type="entry name" value="REGULATORY PROTEIN GAL4"/>
    <property type="match status" value="1"/>
</dbReference>
<dbReference type="OrthoDB" id="3364175at2759"/>
<sequence length="779" mass="87816">MAERRDKGDASAPRKRALQRVYGSVETLSLRYRALEALVKGLFPQENIQDTNVLFNIAAARNISMPANDDFTPANIFANSGQRSLSSPQEQPRQQTQPPSQLHLQALPTPQTVIESVRSIETSSPASTLKGSQHNPFSEIRQPSRQTEELIPTRHGVPHYFGPSSSFRLATTIRGLVARCKAVSGSDFPVFRGSASSQSPATIRPASANPSDEEYAVPSTRRLLSPPQGLRGRKRSRLQMEESDDQWDANGKAASNTIADLLPSRSLADALVSAYFDHVHIYLPLFHRSMFQFRLEATFRRRTELLKDCTDIGWLICLALVFSFGCQQLHDHDPEQAHILRLKYLGFAKTYFRQLFVSTSLANIQAFILLNVHHHIIGQKSTSWLLIGLAARMAITMGMHRDGLNAEFDPIERNTRRQVWWSIYTFEKILCSILGRPTVIDDSEMSMRIPDAPMIEQRNMSAEFMSYAFALVQMSYKIRQRAYFGSDTAEERSPTLAVATTLLCECDKFYATIPNHLSVDFSPVATEQRTRNLLLHVYYYYTRCIVSRDFLIHKVERNIAYLEKQSPPFSEDWNTTLALSEDCVESAHQSLRCILAGSNTGMMIYSWLDLFFIFHPVLIVCADFLARPRDLRDSSRDMERKEMVQAMLAHVSGMKKLSPTYTILSRIAMQFASMTGVYDEKILSREASSQAHDPSVEPPLEMGDDDQSSDHIAISDVQEDWFASAASNLGLDFFDLNQNIGTVPSAAQATQHACPQPYDPKTAEVDDWTAKTLKGMHTM</sequence>
<dbReference type="Pfam" id="PF04082">
    <property type="entry name" value="Fungal_trans"/>
    <property type="match status" value="1"/>
</dbReference>
<evidence type="ECO:0000256" key="3">
    <source>
        <dbReference type="ARBA" id="ARBA00023242"/>
    </source>
</evidence>
<dbReference type="EMBL" id="ML978191">
    <property type="protein sequence ID" value="KAF2030332.1"/>
    <property type="molecule type" value="Genomic_DNA"/>
</dbReference>
<protein>
    <recommendedName>
        <fullName evidence="5">Xylanolytic transcriptional activator regulatory domain-containing protein</fullName>
    </recommendedName>
</protein>
<feature type="domain" description="Xylanolytic transcriptional activator regulatory" evidence="5">
    <location>
        <begin position="383"/>
        <end position="456"/>
    </location>
</feature>
<dbReference type="GO" id="GO:0006351">
    <property type="term" value="P:DNA-templated transcription"/>
    <property type="evidence" value="ECO:0007669"/>
    <property type="project" value="InterPro"/>
</dbReference>
<reference evidence="6" key="1">
    <citation type="journal article" date="2020" name="Stud. Mycol.">
        <title>101 Dothideomycetes genomes: a test case for predicting lifestyles and emergence of pathogens.</title>
        <authorList>
            <person name="Haridas S."/>
            <person name="Albert R."/>
            <person name="Binder M."/>
            <person name="Bloem J."/>
            <person name="Labutti K."/>
            <person name="Salamov A."/>
            <person name="Andreopoulos B."/>
            <person name="Baker S."/>
            <person name="Barry K."/>
            <person name="Bills G."/>
            <person name="Bluhm B."/>
            <person name="Cannon C."/>
            <person name="Castanera R."/>
            <person name="Culley D."/>
            <person name="Daum C."/>
            <person name="Ezra D."/>
            <person name="Gonzalez J."/>
            <person name="Henrissat B."/>
            <person name="Kuo A."/>
            <person name="Liang C."/>
            <person name="Lipzen A."/>
            <person name="Lutzoni F."/>
            <person name="Magnuson J."/>
            <person name="Mondo S."/>
            <person name="Nolan M."/>
            <person name="Ohm R."/>
            <person name="Pangilinan J."/>
            <person name="Park H.-J."/>
            <person name="Ramirez L."/>
            <person name="Alfaro M."/>
            <person name="Sun H."/>
            <person name="Tritt A."/>
            <person name="Yoshinaga Y."/>
            <person name="Zwiers L.-H."/>
            <person name="Turgeon B."/>
            <person name="Goodwin S."/>
            <person name="Spatafora J."/>
            <person name="Crous P."/>
            <person name="Grigoriev I."/>
        </authorList>
    </citation>
    <scope>NUCLEOTIDE SEQUENCE</scope>
    <source>
        <strain evidence="6">CBS 110217</strain>
    </source>
</reference>
<evidence type="ECO:0000256" key="2">
    <source>
        <dbReference type="ARBA" id="ARBA00023163"/>
    </source>
</evidence>
<organism evidence="6 7">
    <name type="scientific">Setomelanomma holmii</name>
    <dbReference type="NCBI Taxonomy" id="210430"/>
    <lineage>
        <taxon>Eukaryota</taxon>
        <taxon>Fungi</taxon>
        <taxon>Dikarya</taxon>
        <taxon>Ascomycota</taxon>
        <taxon>Pezizomycotina</taxon>
        <taxon>Dothideomycetes</taxon>
        <taxon>Pleosporomycetidae</taxon>
        <taxon>Pleosporales</taxon>
        <taxon>Pleosporineae</taxon>
        <taxon>Phaeosphaeriaceae</taxon>
        <taxon>Setomelanomma</taxon>
    </lineage>
</organism>
<keyword evidence="7" id="KW-1185">Reference proteome</keyword>